<dbReference type="SUPFAM" id="SSF103481">
    <property type="entry name" value="Multidrug resistance efflux transporter EmrE"/>
    <property type="match status" value="2"/>
</dbReference>
<feature type="transmembrane region" description="Helical" evidence="1">
    <location>
        <begin position="260"/>
        <end position="277"/>
    </location>
</feature>
<proteinExistence type="predicted"/>
<evidence type="ECO:0000313" key="3">
    <source>
        <dbReference type="EMBL" id="CAB4658349.1"/>
    </source>
</evidence>
<feature type="transmembrane region" description="Helical" evidence="1">
    <location>
        <begin position="60"/>
        <end position="78"/>
    </location>
</feature>
<keyword evidence="1" id="KW-1133">Transmembrane helix</keyword>
<feature type="transmembrane region" description="Helical" evidence="1">
    <location>
        <begin position="177"/>
        <end position="195"/>
    </location>
</feature>
<reference evidence="3" key="1">
    <citation type="submission" date="2020-05" db="EMBL/GenBank/DDBJ databases">
        <authorList>
            <person name="Chiriac C."/>
            <person name="Salcher M."/>
            <person name="Ghai R."/>
            <person name="Kavagutti S V."/>
        </authorList>
    </citation>
    <scope>NUCLEOTIDE SEQUENCE</scope>
</reference>
<evidence type="ECO:0000256" key="1">
    <source>
        <dbReference type="SAM" id="Phobius"/>
    </source>
</evidence>
<evidence type="ECO:0000259" key="2">
    <source>
        <dbReference type="Pfam" id="PF00892"/>
    </source>
</evidence>
<feature type="domain" description="EamA" evidence="2">
    <location>
        <begin position="2"/>
        <end position="132"/>
    </location>
</feature>
<sequence length="278" mass="28497">MSAVLLAFACALAYGFGDYFGGLATRTSPLFKVLPITVGTGLASLLIAAPFLGADFNRQAVTAGISAGLFGIIGYIFVLKSLGLGPMGAVAPITALVAVIIPFSVGLFRGERLTVTGSIGALLAMASIVMVSRSTVDATHPLTKAAAIYAVFGGFGFAGFLLSVGSAPIGSGLSPVITARSVTMVIFCITALVLWKSLAGKPVDTKRAMASGALDVWGGTTFMLASQRGQLVIISVIAALYPAITVLLARIFLKERLERHQVVGLYGAGIAVVLLTIS</sequence>
<feature type="domain" description="EamA" evidence="2">
    <location>
        <begin position="172"/>
        <end position="276"/>
    </location>
</feature>
<feature type="transmembrane region" description="Helical" evidence="1">
    <location>
        <begin position="33"/>
        <end position="53"/>
    </location>
</feature>
<dbReference type="InterPro" id="IPR000620">
    <property type="entry name" value="EamA_dom"/>
</dbReference>
<gene>
    <name evidence="3" type="ORF">UFOPK2237_00915</name>
</gene>
<keyword evidence="1" id="KW-0472">Membrane</keyword>
<accession>A0A6J6LCW0</accession>
<keyword evidence="1" id="KW-0812">Transmembrane</keyword>
<organism evidence="3">
    <name type="scientific">freshwater metagenome</name>
    <dbReference type="NCBI Taxonomy" id="449393"/>
    <lineage>
        <taxon>unclassified sequences</taxon>
        <taxon>metagenomes</taxon>
        <taxon>ecological metagenomes</taxon>
    </lineage>
</organism>
<dbReference type="EMBL" id="CAEZWI010000122">
    <property type="protein sequence ID" value="CAB4658349.1"/>
    <property type="molecule type" value="Genomic_DNA"/>
</dbReference>
<feature type="transmembrane region" description="Helical" evidence="1">
    <location>
        <begin position="115"/>
        <end position="134"/>
    </location>
</feature>
<feature type="transmembrane region" description="Helical" evidence="1">
    <location>
        <begin position="231"/>
        <end position="253"/>
    </location>
</feature>
<feature type="transmembrane region" description="Helical" evidence="1">
    <location>
        <begin position="146"/>
        <end position="165"/>
    </location>
</feature>
<protein>
    <submittedName>
        <fullName evidence="3">Unannotated protein</fullName>
    </submittedName>
</protein>
<dbReference type="InterPro" id="IPR037185">
    <property type="entry name" value="EmrE-like"/>
</dbReference>
<dbReference type="AlphaFoldDB" id="A0A6J6LCW0"/>
<name>A0A6J6LCW0_9ZZZZ</name>
<dbReference type="Pfam" id="PF00892">
    <property type="entry name" value="EamA"/>
    <property type="match status" value="2"/>
</dbReference>
<feature type="transmembrane region" description="Helical" evidence="1">
    <location>
        <begin position="84"/>
        <end position="108"/>
    </location>
</feature>
<dbReference type="GO" id="GO:0016020">
    <property type="term" value="C:membrane"/>
    <property type="evidence" value="ECO:0007669"/>
    <property type="project" value="InterPro"/>
</dbReference>